<dbReference type="RefSeq" id="WP_218579238.1">
    <property type="nucleotide sequence ID" value="NZ_BAABGO010000022.1"/>
</dbReference>
<protein>
    <recommendedName>
        <fullName evidence="7">Phospholipid/glycerol acyltransferase domain-containing protein</fullName>
    </recommendedName>
</protein>
<keyword evidence="6" id="KW-0812">Transmembrane</keyword>
<dbReference type="CDD" id="cd07989">
    <property type="entry name" value="LPLAT_AGPAT-like"/>
    <property type="match status" value="1"/>
</dbReference>
<sequence>MIVAISVLFWAIVALTCPLFFLGAVVVWAVTLPFDRRRVVLHLYSSAWAAFYIYVNPLWRIRVSGRHLLPWRGGAVLVANHSSLVDVLALFALFRPYKWVSKASMFKVPLMGWNMRLNGYVPLVRGSGTSVRTMMARCGSLLRAGAPVFFFPEGSRSADGRLGTFKMGAFSLAVDHQVPVYPIAVWGTRDALPKHGLTFRQRANIRVQVLPPLLPADHPTAEELRDATHRVLAEALAASPAPEGG</sequence>
<dbReference type="Pfam" id="PF01553">
    <property type="entry name" value="Acyltransferase"/>
    <property type="match status" value="1"/>
</dbReference>
<reference evidence="8 9" key="2">
    <citation type="submission" date="2020-03" db="EMBL/GenBank/DDBJ databases">
        <authorList>
            <person name="Ichikawa N."/>
            <person name="Kimura A."/>
            <person name="Kitahashi Y."/>
            <person name="Uohara A."/>
        </authorList>
    </citation>
    <scope>NUCLEOTIDE SEQUENCE [LARGE SCALE GENOMIC DNA]</scope>
    <source>
        <strain evidence="8 9">NBRC 108639</strain>
    </source>
</reference>
<proteinExistence type="predicted"/>
<dbReference type="PANTHER" id="PTHR10434">
    <property type="entry name" value="1-ACYL-SN-GLYCEROL-3-PHOSPHATE ACYLTRANSFERASE"/>
    <property type="match status" value="1"/>
</dbReference>
<dbReference type="SMART" id="SM00563">
    <property type="entry name" value="PlsC"/>
    <property type="match status" value="1"/>
</dbReference>
<dbReference type="GO" id="GO:0006654">
    <property type="term" value="P:phosphatidic acid biosynthetic process"/>
    <property type="evidence" value="ECO:0007669"/>
    <property type="project" value="TreeGrafter"/>
</dbReference>
<evidence type="ECO:0000259" key="7">
    <source>
        <dbReference type="SMART" id="SM00563"/>
    </source>
</evidence>
<keyword evidence="3" id="KW-0808">Transferase</keyword>
<dbReference type="AlphaFoldDB" id="A0A6V8KM37"/>
<keyword evidence="6" id="KW-1133">Transmembrane helix</keyword>
<comment type="caution">
    <text evidence="8">The sequence shown here is derived from an EMBL/GenBank/DDBJ whole genome shotgun (WGS) entry which is preliminary data.</text>
</comment>
<organism evidence="8 9">
    <name type="scientific">Phytohabitans houttuyneae</name>
    <dbReference type="NCBI Taxonomy" id="1076126"/>
    <lineage>
        <taxon>Bacteria</taxon>
        <taxon>Bacillati</taxon>
        <taxon>Actinomycetota</taxon>
        <taxon>Actinomycetes</taxon>
        <taxon>Micromonosporales</taxon>
        <taxon>Micromonosporaceae</taxon>
    </lineage>
</organism>
<gene>
    <name evidence="8" type="ORF">Phou_058950</name>
</gene>
<name>A0A6V8KM37_9ACTN</name>
<evidence type="ECO:0000313" key="8">
    <source>
        <dbReference type="EMBL" id="GFJ81715.1"/>
    </source>
</evidence>
<comment type="pathway">
    <text evidence="1">Lipid metabolism.</text>
</comment>
<evidence type="ECO:0000313" key="9">
    <source>
        <dbReference type="Proteomes" id="UP000482800"/>
    </source>
</evidence>
<dbReference type="SUPFAM" id="SSF69593">
    <property type="entry name" value="Glycerol-3-phosphate (1)-acyltransferase"/>
    <property type="match status" value="1"/>
</dbReference>
<dbReference type="EMBL" id="BLPF01000002">
    <property type="protein sequence ID" value="GFJ81715.1"/>
    <property type="molecule type" value="Genomic_DNA"/>
</dbReference>
<evidence type="ECO:0000256" key="5">
    <source>
        <dbReference type="ARBA" id="ARBA00023315"/>
    </source>
</evidence>
<keyword evidence="2" id="KW-0444">Lipid biosynthesis</keyword>
<dbReference type="InterPro" id="IPR002123">
    <property type="entry name" value="Plipid/glycerol_acylTrfase"/>
</dbReference>
<feature type="transmembrane region" description="Helical" evidence="6">
    <location>
        <begin position="39"/>
        <end position="55"/>
    </location>
</feature>
<dbReference type="GO" id="GO:0003841">
    <property type="term" value="F:1-acylglycerol-3-phosphate O-acyltransferase activity"/>
    <property type="evidence" value="ECO:0007669"/>
    <property type="project" value="TreeGrafter"/>
</dbReference>
<feature type="transmembrane region" description="Helical" evidence="6">
    <location>
        <begin position="75"/>
        <end position="94"/>
    </location>
</feature>
<keyword evidence="4" id="KW-0443">Lipid metabolism</keyword>
<evidence type="ECO:0000256" key="4">
    <source>
        <dbReference type="ARBA" id="ARBA00023098"/>
    </source>
</evidence>
<evidence type="ECO:0000256" key="3">
    <source>
        <dbReference type="ARBA" id="ARBA00022679"/>
    </source>
</evidence>
<keyword evidence="6" id="KW-0472">Membrane</keyword>
<evidence type="ECO:0000256" key="2">
    <source>
        <dbReference type="ARBA" id="ARBA00022516"/>
    </source>
</evidence>
<dbReference type="PANTHER" id="PTHR10434:SF64">
    <property type="entry name" value="1-ACYL-SN-GLYCEROL-3-PHOSPHATE ACYLTRANSFERASE-RELATED"/>
    <property type="match status" value="1"/>
</dbReference>
<keyword evidence="9" id="KW-1185">Reference proteome</keyword>
<accession>A0A6V8KM37</accession>
<reference evidence="8 9" key="1">
    <citation type="submission" date="2020-03" db="EMBL/GenBank/DDBJ databases">
        <title>Whole genome shotgun sequence of Phytohabitans houttuyneae NBRC 108639.</title>
        <authorList>
            <person name="Komaki H."/>
            <person name="Tamura T."/>
        </authorList>
    </citation>
    <scope>NUCLEOTIDE SEQUENCE [LARGE SCALE GENOMIC DNA]</scope>
    <source>
        <strain evidence="8 9">NBRC 108639</strain>
    </source>
</reference>
<feature type="domain" description="Phospholipid/glycerol acyltransferase" evidence="7">
    <location>
        <begin position="75"/>
        <end position="188"/>
    </location>
</feature>
<evidence type="ECO:0000256" key="1">
    <source>
        <dbReference type="ARBA" id="ARBA00005189"/>
    </source>
</evidence>
<dbReference type="Proteomes" id="UP000482800">
    <property type="component" value="Unassembled WGS sequence"/>
</dbReference>
<feature type="transmembrane region" description="Helical" evidence="6">
    <location>
        <begin position="6"/>
        <end position="32"/>
    </location>
</feature>
<keyword evidence="5" id="KW-0012">Acyltransferase</keyword>
<evidence type="ECO:0000256" key="6">
    <source>
        <dbReference type="SAM" id="Phobius"/>
    </source>
</evidence>